<dbReference type="PANTHER" id="PTHR11808:SF80">
    <property type="entry name" value="CYSTATHIONINE GAMMA-LYASE"/>
    <property type="match status" value="1"/>
</dbReference>
<dbReference type="GO" id="GO:0008483">
    <property type="term" value="F:transaminase activity"/>
    <property type="evidence" value="ECO:0007669"/>
    <property type="project" value="UniProtKB-KW"/>
</dbReference>
<dbReference type="InterPro" id="IPR000277">
    <property type="entry name" value="Cys/Met-Metab_PyrdxlP-dep_enz"/>
</dbReference>
<dbReference type="InterPro" id="IPR015424">
    <property type="entry name" value="PyrdxlP-dep_Trfase"/>
</dbReference>
<reference evidence="4 5" key="1">
    <citation type="submission" date="2021-05" db="EMBL/GenBank/DDBJ databases">
        <title>Shewanella sp. JM162201.</title>
        <authorList>
            <person name="Xu S."/>
            <person name="Li A."/>
        </authorList>
    </citation>
    <scope>NUCLEOTIDE SEQUENCE [LARGE SCALE GENOMIC DNA]</scope>
    <source>
        <strain evidence="4 5">JM162201</strain>
    </source>
</reference>
<dbReference type="InterPro" id="IPR054542">
    <property type="entry name" value="Cys_met_metab_PP"/>
</dbReference>
<dbReference type="Pfam" id="PF01053">
    <property type="entry name" value="Cys_Met_Meta_PP"/>
    <property type="match status" value="1"/>
</dbReference>
<protein>
    <submittedName>
        <fullName evidence="4">PLP-dependent aspartate aminotransferase family protein</fullName>
    </submittedName>
</protein>
<gene>
    <name evidence="4" type="ORF">KJI95_01395</name>
</gene>
<dbReference type="Gene3D" id="3.90.1150.10">
    <property type="entry name" value="Aspartate Aminotransferase, domain 1"/>
    <property type="match status" value="1"/>
</dbReference>
<dbReference type="Proteomes" id="UP001195903">
    <property type="component" value="Unassembled WGS sequence"/>
</dbReference>
<evidence type="ECO:0000256" key="1">
    <source>
        <dbReference type="ARBA" id="ARBA00001933"/>
    </source>
</evidence>
<evidence type="ECO:0000256" key="2">
    <source>
        <dbReference type="ARBA" id="ARBA00022898"/>
    </source>
</evidence>
<sequence length="392" mass="42016">MLEKTKLATKVIHGGHERDAMGALVSPLYQSATFVFDNAREGGARFAGDEAGYIYTRLGNPTTAELERKLALLEGAEAAAATASGMGAVSAALLANLSQGEHLVASRAVYGCTFALMTELFSRFGITVTLVDFKEPGAIEAAIQANTRVIFCETPVNPHLDVFDLDAIAAIGRRHGVLTIVDNTFMTPLLQRPLSHGIDMVIHSATKYLNGHGDVIAGLVAGSKAQIDKVKYQIIKDIGAVMSPHDAWLILRGMKTLDVRLQRHCDSAEKIAAFLDAHPKVSRVYYPGLKQHQGNRFVGTQIRRAGGVIAFELHSDLAGSIAFVDRLQLFTIAVSLGDPESLIQHPASMTHSPYTPEARLAAGITDTLLRISVGLEDVEDLIADLAAGLAML</sequence>
<comment type="similarity">
    <text evidence="3">Belongs to the trans-sulfuration enzymes family.</text>
</comment>
<dbReference type="Gene3D" id="3.40.640.10">
    <property type="entry name" value="Type I PLP-dependent aspartate aminotransferase-like (Major domain)"/>
    <property type="match status" value="1"/>
</dbReference>
<dbReference type="RefSeq" id="WP_214505382.1">
    <property type="nucleotide sequence ID" value="NZ_JAHEPS010000001.1"/>
</dbReference>
<proteinExistence type="inferred from homology"/>
<name>A0ABS5UYJ2_9GAMM</name>
<evidence type="ECO:0000313" key="4">
    <source>
        <dbReference type="EMBL" id="MBT1443184.1"/>
    </source>
</evidence>
<comment type="cofactor">
    <cofactor evidence="1 3">
        <name>pyridoxal 5'-phosphate</name>
        <dbReference type="ChEBI" id="CHEBI:597326"/>
    </cofactor>
</comment>
<evidence type="ECO:0000256" key="3">
    <source>
        <dbReference type="RuleBase" id="RU362118"/>
    </source>
</evidence>
<dbReference type="EMBL" id="JAHEPS010000001">
    <property type="protein sequence ID" value="MBT1443184.1"/>
    <property type="molecule type" value="Genomic_DNA"/>
</dbReference>
<keyword evidence="4" id="KW-0808">Transferase</keyword>
<dbReference type="InterPro" id="IPR015421">
    <property type="entry name" value="PyrdxlP-dep_Trfase_major"/>
</dbReference>
<evidence type="ECO:0000313" key="5">
    <source>
        <dbReference type="Proteomes" id="UP001195903"/>
    </source>
</evidence>
<dbReference type="InterPro" id="IPR015422">
    <property type="entry name" value="PyrdxlP-dep_Trfase_small"/>
</dbReference>
<dbReference type="PANTHER" id="PTHR11808">
    <property type="entry name" value="TRANS-SULFURATION ENZYME FAMILY MEMBER"/>
    <property type="match status" value="1"/>
</dbReference>
<dbReference type="SUPFAM" id="SSF53383">
    <property type="entry name" value="PLP-dependent transferases"/>
    <property type="match status" value="1"/>
</dbReference>
<keyword evidence="2 3" id="KW-0663">Pyridoxal phosphate</keyword>
<keyword evidence="5" id="KW-1185">Reference proteome</keyword>
<dbReference type="PROSITE" id="PS00868">
    <property type="entry name" value="CYS_MET_METAB_PP"/>
    <property type="match status" value="1"/>
</dbReference>
<organism evidence="4 5">
    <name type="scientific">Shewanella jiangmenensis</name>
    <dbReference type="NCBI Taxonomy" id="2837387"/>
    <lineage>
        <taxon>Bacteria</taxon>
        <taxon>Pseudomonadati</taxon>
        <taxon>Pseudomonadota</taxon>
        <taxon>Gammaproteobacteria</taxon>
        <taxon>Alteromonadales</taxon>
        <taxon>Shewanellaceae</taxon>
        <taxon>Shewanella</taxon>
    </lineage>
</organism>
<dbReference type="PIRSF" id="PIRSF001434">
    <property type="entry name" value="CGS"/>
    <property type="match status" value="1"/>
</dbReference>
<keyword evidence="4" id="KW-0032">Aminotransferase</keyword>
<accession>A0ABS5UYJ2</accession>
<dbReference type="CDD" id="cd00614">
    <property type="entry name" value="CGS_like"/>
    <property type="match status" value="1"/>
</dbReference>
<comment type="caution">
    <text evidence="4">The sequence shown here is derived from an EMBL/GenBank/DDBJ whole genome shotgun (WGS) entry which is preliminary data.</text>
</comment>